<feature type="non-terminal residue" evidence="1">
    <location>
        <position position="1"/>
    </location>
</feature>
<keyword evidence="2" id="KW-1185">Reference proteome</keyword>
<sequence length="67" mass="7157">DGAEDDFSLQSSYPIGENISKNYLQELFGGFPSSGVAGSNIQDGDISDYQILGDISDDNDNYSDGDN</sequence>
<comment type="caution">
    <text evidence="1">The sequence shown here is derived from an EMBL/GenBank/DDBJ whole genome shotgun (WGS) entry which is preliminary data.</text>
</comment>
<gene>
    <name evidence="1" type="ORF">MKW98_012620</name>
</gene>
<accession>A0AAD4XQH3</accession>
<evidence type="ECO:0000313" key="2">
    <source>
        <dbReference type="Proteomes" id="UP001202328"/>
    </source>
</evidence>
<evidence type="ECO:0000313" key="1">
    <source>
        <dbReference type="EMBL" id="KAI3932649.1"/>
    </source>
</evidence>
<name>A0AAD4XQH3_9MAGN</name>
<proteinExistence type="predicted"/>
<dbReference type="AlphaFoldDB" id="A0AAD4XQH3"/>
<reference evidence="1" key="1">
    <citation type="submission" date="2022-04" db="EMBL/GenBank/DDBJ databases">
        <title>A functionally conserved STORR gene fusion in Papaver species that diverged 16.8 million years ago.</title>
        <authorList>
            <person name="Catania T."/>
        </authorList>
    </citation>
    <scope>NUCLEOTIDE SEQUENCE</scope>
    <source>
        <strain evidence="1">S-188037</strain>
    </source>
</reference>
<dbReference type="EMBL" id="JAJJMB010006998">
    <property type="protein sequence ID" value="KAI3932649.1"/>
    <property type="molecule type" value="Genomic_DNA"/>
</dbReference>
<organism evidence="1 2">
    <name type="scientific">Papaver atlanticum</name>
    <dbReference type="NCBI Taxonomy" id="357466"/>
    <lineage>
        <taxon>Eukaryota</taxon>
        <taxon>Viridiplantae</taxon>
        <taxon>Streptophyta</taxon>
        <taxon>Embryophyta</taxon>
        <taxon>Tracheophyta</taxon>
        <taxon>Spermatophyta</taxon>
        <taxon>Magnoliopsida</taxon>
        <taxon>Ranunculales</taxon>
        <taxon>Papaveraceae</taxon>
        <taxon>Papaveroideae</taxon>
        <taxon>Papaver</taxon>
    </lineage>
</organism>
<dbReference type="Proteomes" id="UP001202328">
    <property type="component" value="Unassembled WGS sequence"/>
</dbReference>
<protein>
    <submittedName>
        <fullName evidence="1">Uncharacterized protein</fullName>
    </submittedName>
</protein>